<evidence type="ECO:0000256" key="1">
    <source>
        <dbReference type="SAM" id="MobiDB-lite"/>
    </source>
</evidence>
<accession>A0A918PTL8</accession>
<evidence type="ECO:0000313" key="2">
    <source>
        <dbReference type="EMBL" id="GGZ21586.1"/>
    </source>
</evidence>
<dbReference type="Proteomes" id="UP000662572">
    <property type="component" value="Unassembled WGS sequence"/>
</dbReference>
<dbReference type="RefSeq" id="WP_189484593.1">
    <property type="nucleotide sequence ID" value="NZ_BMZB01000001.1"/>
</dbReference>
<organism evidence="2 3">
    <name type="scientific">Asticcacaulis endophyticus</name>
    <dbReference type="NCBI Taxonomy" id="1395890"/>
    <lineage>
        <taxon>Bacteria</taxon>
        <taxon>Pseudomonadati</taxon>
        <taxon>Pseudomonadota</taxon>
        <taxon>Alphaproteobacteria</taxon>
        <taxon>Caulobacterales</taxon>
        <taxon>Caulobacteraceae</taxon>
        <taxon>Asticcacaulis</taxon>
    </lineage>
</organism>
<dbReference type="AlphaFoldDB" id="A0A918PTL8"/>
<gene>
    <name evidence="2" type="ORF">GCM10011273_02900</name>
</gene>
<protein>
    <submittedName>
        <fullName evidence="2">Uncharacterized protein</fullName>
    </submittedName>
</protein>
<keyword evidence="3" id="KW-1185">Reference proteome</keyword>
<name>A0A918PTL8_9CAUL</name>
<comment type="caution">
    <text evidence="2">The sequence shown here is derived from an EMBL/GenBank/DDBJ whole genome shotgun (WGS) entry which is preliminary data.</text>
</comment>
<proteinExistence type="predicted"/>
<sequence>MSKILVEPSKDETEGEAVARAILRPGIRHGDVASSFGSKIMGKGVTLPEIGDYTHYVNQVSKSAIEGDLTFASRTLAAQALTLDNMFTEFARRAAMNLGEYINAAETYARLALKAQANSRATLEALAKLHQPREQTVRHVHVNEGGQAVIADQIHNHTRGGKNAKIDDQPVAKALKHKPGTPCSKMPSQIKADGIHL</sequence>
<dbReference type="EMBL" id="BMZB01000001">
    <property type="protein sequence ID" value="GGZ21586.1"/>
    <property type="molecule type" value="Genomic_DNA"/>
</dbReference>
<evidence type="ECO:0000313" key="3">
    <source>
        <dbReference type="Proteomes" id="UP000662572"/>
    </source>
</evidence>
<reference evidence="2" key="2">
    <citation type="submission" date="2020-09" db="EMBL/GenBank/DDBJ databases">
        <authorList>
            <person name="Sun Q."/>
            <person name="Kim S."/>
        </authorList>
    </citation>
    <scope>NUCLEOTIDE SEQUENCE</scope>
    <source>
        <strain evidence="2">KCTC 32296</strain>
    </source>
</reference>
<reference evidence="2" key="1">
    <citation type="journal article" date="2014" name="Int. J. Syst. Evol. Microbiol.">
        <title>Complete genome sequence of Corynebacterium casei LMG S-19264T (=DSM 44701T), isolated from a smear-ripened cheese.</title>
        <authorList>
            <consortium name="US DOE Joint Genome Institute (JGI-PGF)"/>
            <person name="Walter F."/>
            <person name="Albersmeier A."/>
            <person name="Kalinowski J."/>
            <person name="Ruckert C."/>
        </authorList>
    </citation>
    <scope>NUCLEOTIDE SEQUENCE</scope>
    <source>
        <strain evidence="2">KCTC 32296</strain>
    </source>
</reference>
<feature type="region of interest" description="Disordered" evidence="1">
    <location>
        <begin position="175"/>
        <end position="197"/>
    </location>
</feature>